<dbReference type="EMBL" id="HBER01009026">
    <property type="protein sequence ID" value="CAD8529226.1"/>
    <property type="molecule type" value="Transcribed_RNA"/>
</dbReference>
<proteinExistence type="predicted"/>
<dbReference type="PANTHER" id="PTHR20883">
    <property type="entry name" value="PHYTANOYL-COA DIOXYGENASE DOMAIN CONTAINING 1"/>
    <property type="match status" value="1"/>
</dbReference>
<comment type="cofactor">
    <cofactor evidence="1">
        <name>Fe cation</name>
        <dbReference type="ChEBI" id="CHEBI:24875"/>
    </cofactor>
</comment>
<dbReference type="InterPro" id="IPR008775">
    <property type="entry name" value="Phytyl_CoA_dOase-like"/>
</dbReference>
<dbReference type="AlphaFoldDB" id="A0A7S0IRP7"/>
<evidence type="ECO:0000313" key="2">
    <source>
        <dbReference type="EMBL" id="CAD8529226.1"/>
    </source>
</evidence>
<dbReference type="GO" id="GO:0016491">
    <property type="term" value="F:oxidoreductase activity"/>
    <property type="evidence" value="ECO:0007669"/>
    <property type="project" value="UniProtKB-ARBA"/>
</dbReference>
<protein>
    <recommendedName>
        <fullName evidence="3">Phytanoyl-CoA dioxygenase</fullName>
    </recommendedName>
</protein>
<dbReference type="SUPFAM" id="SSF51197">
    <property type="entry name" value="Clavaminate synthase-like"/>
    <property type="match status" value="1"/>
</dbReference>
<reference evidence="2" key="1">
    <citation type="submission" date="2021-01" db="EMBL/GenBank/DDBJ databases">
        <authorList>
            <person name="Corre E."/>
            <person name="Pelletier E."/>
            <person name="Niang G."/>
            <person name="Scheremetjew M."/>
            <person name="Finn R."/>
            <person name="Kale V."/>
            <person name="Holt S."/>
            <person name="Cochrane G."/>
            <person name="Meng A."/>
            <person name="Brown T."/>
            <person name="Cohen L."/>
        </authorList>
    </citation>
    <scope>NUCLEOTIDE SEQUENCE</scope>
    <source>
        <strain evidence="2">RCC1130</strain>
    </source>
</reference>
<dbReference type="Pfam" id="PF05721">
    <property type="entry name" value="PhyH"/>
    <property type="match status" value="1"/>
</dbReference>
<name>A0A7S0IRP7_9EUKA</name>
<evidence type="ECO:0008006" key="3">
    <source>
        <dbReference type="Google" id="ProtNLM"/>
    </source>
</evidence>
<organism evidence="2">
    <name type="scientific">Calcidiscus leptoporus</name>
    <dbReference type="NCBI Taxonomy" id="127549"/>
    <lineage>
        <taxon>Eukaryota</taxon>
        <taxon>Haptista</taxon>
        <taxon>Haptophyta</taxon>
        <taxon>Prymnesiophyceae</taxon>
        <taxon>Coccolithales</taxon>
        <taxon>Calcidiscaceae</taxon>
        <taxon>Calcidiscus</taxon>
    </lineage>
</organism>
<gene>
    <name evidence="2" type="ORF">CLEP1334_LOCUS4478</name>
</gene>
<sequence>MLSCVRCSRGSSRGPFAPQGNQSEPQHWLSALALHPAIGMLMRALLGGEQPVLISTQVFCKESVKESAGSHSELNVEDVPWHQDGAAGSHSLALWLALDDIAADGSNGGLQVLPRLHVRGRLPTESSERACATTFDALRTVDIAQHLGTAISYDLRAGCAAVHGPHTPHRSAANTSSAPRRVLVLRYVALRALADQREPVWIYARSLEDEKRVDMAHARAESRHQIRSWNTAELIDRRAYLLD</sequence>
<evidence type="ECO:0000256" key="1">
    <source>
        <dbReference type="ARBA" id="ARBA00001962"/>
    </source>
</evidence>
<dbReference type="Gene3D" id="2.60.120.620">
    <property type="entry name" value="q2cbj1_9rhob like domain"/>
    <property type="match status" value="1"/>
</dbReference>
<accession>A0A7S0IRP7</accession>
<dbReference type="GO" id="GO:0046872">
    <property type="term" value="F:metal ion binding"/>
    <property type="evidence" value="ECO:0007669"/>
    <property type="project" value="UniProtKB-ARBA"/>
</dbReference>
<dbReference type="PANTHER" id="PTHR20883:SF48">
    <property type="entry name" value="ECTOINE DIOXYGENASE"/>
    <property type="match status" value="1"/>
</dbReference>